<dbReference type="AlphaFoldDB" id="A0A182TA75"/>
<dbReference type="PANTHER" id="PTHR15577">
    <property type="entry name" value="ZINC FINGER CONTAINING PROTEIN"/>
    <property type="match status" value="1"/>
</dbReference>
<proteinExistence type="predicted"/>
<dbReference type="PANTHER" id="PTHR15577:SF2">
    <property type="entry name" value="ZINC FINGER PROTEIN 318"/>
    <property type="match status" value="1"/>
</dbReference>
<feature type="region of interest" description="Disordered" evidence="1">
    <location>
        <begin position="179"/>
        <end position="285"/>
    </location>
</feature>
<feature type="compositionally biased region" description="Basic and acidic residues" evidence="1">
    <location>
        <begin position="321"/>
        <end position="334"/>
    </location>
</feature>
<dbReference type="VEuPathDB" id="VectorBase:AMAM022761"/>
<protein>
    <submittedName>
        <fullName evidence="2">Uncharacterized protein</fullName>
    </submittedName>
</protein>
<reference evidence="2" key="2">
    <citation type="submission" date="2020-05" db="UniProtKB">
        <authorList>
            <consortium name="EnsemblMetazoa"/>
        </authorList>
    </citation>
    <scope>IDENTIFICATION</scope>
    <source>
        <strain evidence="2">maculatus3</strain>
    </source>
</reference>
<name>A0A182TA75_9DIPT</name>
<accession>A0A182TA75</accession>
<dbReference type="Proteomes" id="UP000075901">
    <property type="component" value="Unassembled WGS sequence"/>
</dbReference>
<feature type="compositionally biased region" description="Polar residues" evidence="1">
    <location>
        <begin position="225"/>
        <end position="238"/>
    </location>
</feature>
<feature type="compositionally biased region" description="Basic and acidic residues" evidence="1">
    <location>
        <begin position="266"/>
        <end position="276"/>
    </location>
</feature>
<dbReference type="GO" id="GO:0045893">
    <property type="term" value="P:positive regulation of DNA-templated transcription"/>
    <property type="evidence" value="ECO:0007669"/>
    <property type="project" value="TreeGrafter"/>
</dbReference>
<dbReference type="GO" id="GO:0045892">
    <property type="term" value="P:negative regulation of DNA-templated transcription"/>
    <property type="evidence" value="ECO:0007669"/>
    <property type="project" value="TreeGrafter"/>
</dbReference>
<feature type="compositionally biased region" description="Basic and acidic residues" evidence="1">
    <location>
        <begin position="211"/>
        <end position="220"/>
    </location>
</feature>
<evidence type="ECO:0000313" key="3">
    <source>
        <dbReference type="Proteomes" id="UP000075901"/>
    </source>
</evidence>
<organism evidence="2 3">
    <name type="scientific">Anopheles maculatus</name>
    <dbReference type="NCBI Taxonomy" id="74869"/>
    <lineage>
        <taxon>Eukaryota</taxon>
        <taxon>Metazoa</taxon>
        <taxon>Ecdysozoa</taxon>
        <taxon>Arthropoda</taxon>
        <taxon>Hexapoda</taxon>
        <taxon>Insecta</taxon>
        <taxon>Pterygota</taxon>
        <taxon>Neoptera</taxon>
        <taxon>Endopterygota</taxon>
        <taxon>Diptera</taxon>
        <taxon>Nematocera</taxon>
        <taxon>Culicoidea</taxon>
        <taxon>Culicidae</taxon>
        <taxon>Anophelinae</taxon>
        <taxon>Anopheles</taxon>
        <taxon>Anopheles maculatus group</taxon>
    </lineage>
</organism>
<evidence type="ECO:0000256" key="1">
    <source>
        <dbReference type="SAM" id="MobiDB-lite"/>
    </source>
</evidence>
<dbReference type="EnsemblMetazoa" id="AMAM022761-RA">
    <property type="protein sequence ID" value="AMAM022761-PA"/>
    <property type="gene ID" value="AMAM022761"/>
</dbReference>
<feature type="compositionally biased region" description="Basic and acidic residues" evidence="1">
    <location>
        <begin position="241"/>
        <end position="255"/>
    </location>
</feature>
<sequence>MGMMVGNPTGAQYMMQGTMYDTSFYGGYSNNGGYMGGYGGYDYGMVSGGYGTGTMMDPSQGMMMGGGVPTEWDHAPVQPVVQETEEEKRKREAAVTLELLNQRAAMKKQRDDYKQRAGALKRELKTLKEQRSDLCSGREPPSPTTNVFINENDKLQSQIQDKIKTIENVIDMLDGIIAKDRTPSPPPGMLLPGTMAPLLTIPETSPTAGAREGDAGEANRRAYRNPSQSPRADGGSTQHRVRSESPSPERLKNEILESMNARGKRKTSERQSDHSDGKKKKPPFNYVHYDPELHWCTSCNVFPKTAKEYLAHLHSEQHHTRTLIDESSSEEQKQKLAPWRTQLDKDD</sequence>
<evidence type="ECO:0000313" key="2">
    <source>
        <dbReference type="EnsemblMetazoa" id="AMAM022761-PA"/>
    </source>
</evidence>
<dbReference type="GO" id="GO:0005654">
    <property type="term" value="C:nucleoplasm"/>
    <property type="evidence" value="ECO:0007669"/>
    <property type="project" value="TreeGrafter"/>
</dbReference>
<feature type="region of interest" description="Disordered" evidence="1">
    <location>
        <begin position="129"/>
        <end position="148"/>
    </location>
</feature>
<feature type="region of interest" description="Disordered" evidence="1">
    <location>
        <begin position="321"/>
        <end position="347"/>
    </location>
</feature>
<keyword evidence="3" id="KW-1185">Reference proteome</keyword>
<reference evidence="3" key="1">
    <citation type="submission" date="2013-09" db="EMBL/GenBank/DDBJ databases">
        <title>The Genome Sequence of Anopheles maculatus species B.</title>
        <authorList>
            <consortium name="The Broad Institute Genomics Platform"/>
            <person name="Neafsey D.E."/>
            <person name="Besansky N."/>
            <person name="Howell P."/>
            <person name="Walton C."/>
            <person name="Young S.K."/>
            <person name="Zeng Q."/>
            <person name="Gargeya S."/>
            <person name="Fitzgerald M."/>
            <person name="Haas B."/>
            <person name="Abouelleil A."/>
            <person name="Allen A.W."/>
            <person name="Alvarado L."/>
            <person name="Arachchi H.M."/>
            <person name="Berlin A.M."/>
            <person name="Chapman S.B."/>
            <person name="Gainer-Dewar J."/>
            <person name="Goldberg J."/>
            <person name="Griggs A."/>
            <person name="Gujja S."/>
            <person name="Hansen M."/>
            <person name="Howarth C."/>
            <person name="Imamovic A."/>
            <person name="Ireland A."/>
            <person name="Larimer J."/>
            <person name="McCowan C."/>
            <person name="Murphy C."/>
            <person name="Pearson M."/>
            <person name="Poon T.W."/>
            <person name="Priest M."/>
            <person name="Roberts A."/>
            <person name="Saif S."/>
            <person name="Shea T."/>
            <person name="Sisk P."/>
            <person name="Sykes S."/>
            <person name="Wortman J."/>
            <person name="Nusbaum C."/>
            <person name="Birren B."/>
        </authorList>
    </citation>
    <scope>NUCLEOTIDE SEQUENCE [LARGE SCALE GENOMIC DNA]</scope>
    <source>
        <strain evidence="3">maculatus3</strain>
    </source>
</reference>
<dbReference type="InterPro" id="IPR055309">
    <property type="entry name" value="Znf318-like"/>
</dbReference>